<keyword evidence="3" id="KW-0732">Signal</keyword>
<accession>A0ABN9UAM0</accession>
<protein>
    <submittedName>
        <fullName evidence="4">Uncharacterized protein</fullName>
    </submittedName>
</protein>
<comment type="caution">
    <text evidence="4">The sequence shown here is derived from an EMBL/GenBank/DDBJ whole genome shotgun (WGS) entry which is preliminary data.</text>
</comment>
<feature type="compositionally biased region" description="Basic and acidic residues" evidence="2">
    <location>
        <begin position="206"/>
        <end position="215"/>
    </location>
</feature>
<keyword evidence="1" id="KW-0175">Coiled coil</keyword>
<keyword evidence="5" id="KW-1185">Reference proteome</keyword>
<dbReference type="EMBL" id="CAUYUJ010015628">
    <property type="protein sequence ID" value="CAK0856372.1"/>
    <property type="molecule type" value="Genomic_DNA"/>
</dbReference>
<sequence length="760" mass="84259">MACRTALVTVLPSVCSAIWYKPYASADGVSESMESALRPTVEADCQVAKEGSLCYTSIQWLLSSGFNENPTWYPGYSSESSPEEVQDMLYGLEKASCPRPCFAKVAPPSEDDATAASMPKFDCRDTTEGDLCYSSIAWLREAGFQLYPDWYPSLSVSSSTSAIQAELHRKGKSDCAWPCALEEERQQAKMEAGAVKDSSKYAVQKDASRPDKETEILSSTTQPEEDTLVDHDCRDAQPNTQCYNDVAYALAEGIRLHEALYEGLTQASHFKQIQEHLYLNNRSGCTRPCPEQQLDIRELVDLPEGLRELKRVEDMNFKELTAYLNGDWDGYVAKQFHPKMEITSTFEKRLYDPVTTTILEESLPLPMIDTNLQRDGSRGALEANSDSSSDQMAAEAVTSTTGPLLEEVTSTAPDTALEVSEDGFLVEKVVPTTDAARRVMECLRNLSRQLNPDNFAYLRAECEDVMARELPSTGGQRGALQTESMRYFVWALRHVEEMKTKWTTVVDQDQKLVPASQAAYEVMACLQKLSKGSVTEATFPLLVGECTDIMTKHMPNTGEQHDALYKEAMTKFREAQSYVDELKAKANVHENETEQGDVVDADVQKVVKAVVTDDPMPMIDADGQNLSNDMPMIDGGNKSAIEAMPMLDNGGKTLDSEPMPMLHDDGLNLETQAAPTVATSHESEKQASESPEEVAQRIQKQALEEAAAQTTTAAAHRETEAEMRERIKAEVVRELQEQIRAQIMQQRSKEEAPAEASHGQ</sequence>
<feature type="region of interest" description="Disordered" evidence="2">
    <location>
        <begin position="675"/>
        <end position="722"/>
    </location>
</feature>
<reference evidence="4" key="1">
    <citation type="submission" date="2023-10" db="EMBL/GenBank/DDBJ databases">
        <authorList>
            <person name="Chen Y."/>
            <person name="Shah S."/>
            <person name="Dougan E. K."/>
            <person name="Thang M."/>
            <person name="Chan C."/>
        </authorList>
    </citation>
    <scope>NUCLEOTIDE SEQUENCE [LARGE SCALE GENOMIC DNA]</scope>
</reference>
<name>A0ABN9UAM0_9DINO</name>
<feature type="compositionally biased region" description="Low complexity" evidence="2">
    <location>
        <begin position="704"/>
        <end position="714"/>
    </location>
</feature>
<feature type="chain" id="PRO_5046532458" evidence="3">
    <location>
        <begin position="18"/>
        <end position="760"/>
    </location>
</feature>
<feature type="region of interest" description="Disordered" evidence="2">
    <location>
        <begin position="191"/>
        <end position="227"/>
    </location>
</feature>
<evidence type="ECO:0000256" key="3">
    <source>
        <dbReference type="SAM" id="SignalP"/>
    </source>
</evidence>
<dbReference type="Proteomes" id="UP001189429">
    <property type="component" value="Unassembled WGS sequence"/>
</dbReference>
<feature type="compositionally biased region" description="Polar residues" evidence="2">
    <location>
        <begin position="384"/>
        <end position="402"/>
    </location>
</feature>
<feature type="coiled-coil region" evidence="1">
    <location>
        <begin position="565"/>
        <end position="592"/>
    </location>
</feature>
<gene>
    <name evidence="4" type="ORF">PCOR1329_LOCUS46779</name>
</gene>
<evidence type="ECO:0000256" key="1">
    <source>
        <dbReference type="SAM" id="Coils"/>
    </source>
</evidence>
<evidence type="ECO:0000313" key="5">
    <source>
        <dbReference type="Proteomes" id="UP001189429"/>
    </source>
</evidence>
<organism evidence="4 5">
    <name type="scientific">Prorocentrum cordatum</name>
    <dbReference type="NCBI Taxonomy" id="2364126"/>
    <lineage>
        <taxon>Eukaryota</taxon>
        <taxon>Sar</taxon>
        <taxon>Alveolata</taxon>
        <taxon>Dinophyceae</taxon>
        <taxon>Prorocentrales</taxon>
        <taxon>Prorocentraceae</taxon>
        <taxon>Prorocentrum</taxon>
    </lineage>
</organism>
<evidence type="ECO:0000256" key="2">
    <source>
        <dbReference type="SAM" id="MobiDB-lite"/>
    </source>
</evidence>
<proteinExistence type="predicted"/>
<feature type="region of interest" description="Disordered" evidence="2">
    <location>
        <begin position="377"/>
        <end position="402"/>
    </location>
</feature>
<feature type="signal peptide" evidence="3">
    <location>
        <begin position="1"/>
        <end position="17"/>
    </location>
</feature>
<evidence type="ECO:0000313" key="4">
    <source>
        <dbReference type="EMBL" id="CAK0856372.1"/>
    </source>
</evidence>